<evidence type="ECO:0000313" key="7">
    <source>
        <dbReference type="Proteomes" id="UP000177950"/>
    </source>
</evidence>
<evidence type="ECO:0000256" key="4">
    <source>
        <dbReference type="ARBA" id="ARBA00023136"/>
    </source>
</evidence>
<dbReference type="EMBL" id="MFSV01000156">
    <property type="protein sequence ID" value="OGI57042.1"/>
    <property type="molecule type" value="Genomic_DNA"/>
</dbReference>
<dbReference type="Gene3D" id="3.10.20.310">
    <property type="entry name" value="membrane protein fhac"/>
    <property type="match status" value="1"/>
</dbReference>
<keyword evidence="2" id="KW-1134">Transmembrane beta strand</keyword>
<evidence type="ECO:0000256" key="1">
    <source>
        <dbReference type="ARBA" id="ARBA00004370"/>
    </source>
</evidence>
<evidence type="ECO:0000256" key="2">
    <source>
        <dbReference type="ARBA" id="ARBA00022452"/>
    </source>
</evidence>
<dbReference type="InterPro" id="IPR000184">
    <property type="entry name" value="Bac_surfAg_D15"/>
</dbReference>
<evidence type="ECO:0000259" key="5">
    <source>
        <dbReference type="PROSITE" id="PS51779"/>
    </source>
</evidence>
<dbReference type="InterPro" id="IPR034746">
    <property type="entry name" value="POTRA"/>
</dbReference>
<keyword evidence="3" id="KW-0812">Transmembrane</keyword>
<dbReference type="PANTHER" id="PTHR12815:SF18">
    <property type="entry name" value="SORTING AND ASSEMBLY MACHINERY COMPONENT 50 HOMOLOG"/>
    <property type="match status" value="1"/>
</dbReference>
<sequence length="424" mass="47466">MIWRPPFFVILYFPFLVLAQDEFQYPPTPVMETISEIRFAGNEVTRPRIFLQAMLVKVGDPANPVMIERSRQAIMDLSLFKSVRADLLSEEGRTVLLITVKEKYYTLPIPKLNRDADNNISLGAQLRMDNLSGLNQRFKLTYETEKLATADDLSTTSSLEYSYPRIRGTPYDIALNAARTRLPSDTLVDGAPEIFEGVVSTAGLAIVRWVQQDLPGVGWRAGSGLTWHKQFYDVYAGAPQGLREGRGVAITALLEHTDVHDYLYSRSGRVYGYSGVYGAPFLGSDSDYATHRFYFRGFFPVVDKPHRTVDMQVQLGLGSDQLFGPAYALGGSNTLRGYASGSISGNAFFLANVEYQTPLFDYYPLRGGVFMDIGNAYPSNSDLNFSDLKTSFGISLRLKLRSFVKLEMRVDYAYAVDTGETKVY</sequence>
<dbReference type="InterPro" id="IPR010827">
    <property type="entry name" value="BamA/TamA_POTRA"/>
</dbReference>
<keyword evidence="4" id="KW-0472">Membrane</keyword>
<dbReference type="PANTHER" id="PTHR12815">
    <property type="entry name" value="SORTING AND ASSEMBLY MACHINERY SAMM50 PROTEIN FAMILY MEMBER"/>
    <property type="match status" value="1"/>
</dbReference>
<dbReference type="Pfam" id="PF07244">
    <property type="entry name" value="POTRA"/>
    <property type="match status" value="1"/>
</dbReference>
<accession>A0A1F6UIB6</accession>
<dbReference type="Pfam" id="PF01103">
    <property type="entry name" value="Omp85"/>
    <property type="match status" value="1"/>
</dbReference>
<gene>
    <name evidence="6" type="ORF">A2V58_02985</name>
</gene>
<evidence type="ECO:0000256" key="3">
    <source>
        <dbReference type="ARBA" id="ARBA00022692"/>
    </source>
</evidence>
<dbReference type="AlphaFoldDB" id="A0A1F6UIB6"/>
<feature type="domain" description="POTRA" evidence="5">
    <location>
        <begin position="32"/>
        <end position="103"/>
    </location>
</feature>
<dbReference type="InterPro" id="IPR039910">
    <property type="entry name" value="D15-like"/>
</dbReference>
<dbReference type="GO" id="GO:0019867">
    <property type="term" value="C:outer membrane"/>
    <property type="evidence" value="ECO:0007669"/>
    <property type="project" value="InterPro"/>
</dbReference>
<dbReference type="PROSITE" id="PS51779">
    <property type="entry name" value="POTRA"/>
    <property type="match status" value="1"/>
</dbReference>
<evidence type="ECO:0000313" key="6">
    <source>
        <dbReference type="EMBL" id="OGI57042.1"/>
    </source>
</evidence>
<protein>
    <recommendedName>
        <fullName evidence="5">POTRA domain-containing protein</fullName>
    </recommendedName>
</protein>
<comment type="caution">
    <text evidence="6">The sequence shown here is derived from an EMBL/GenBank/DDBJ whole genome shotgun (WGS) entry which is preliminary data.</text>
</comment>
<organism evidence="6 7">
    <name type="scientific">Candidatus Muproteobacteria bacterium RBG_19FT_COMBO_61_10</name>
    <dbReference type="NCBI Taxonomy" id="1817761"/>
    <lineage>
        <taxon>Bacteria</taxon>
        <taxon>Pseudomonadati</taxon>
        <taxon>Pseudomonadota</taxon>
        <taxon>Candidatus Muproteobacteria</taxon>
    </lineage>
</organism>
<name>A0A1F6UIB6_9PROT</name>
<dbReference type="Gene3D" id="2.40.160.50">
    <property type="entry name" value="membrane protein fhac: a member of the omp85/tpsb transporter family"/>
    <property type="match status" value="1"/>
</dbReference>
<comment type="subcellular location">
    <subcellularLocation>
        <location evidence="1">Membrane</location>
    </subcellularLocation>
</comment>
<dbReference type="Proteomes" id="UP000177950">
    <property type="component" value="Unassembled WGS sequence"/>
</dbReference>
<proteinExistence type="predicted"/>
<reference evidence="6 7" key="1">
    <citation type="journal article" date="2016" name="Nat. Commun.">
        <title>Thousands of microbial genomes shed light on interconnected biogeochemical processes in an aquifer system.</title>
        <authorList>
            <person name="Anantharaman K."/>
            <person name="Brown C.T."/>
            <person name="Hug L.A."/>
            <person name="Sharon I."/>
            <person name="Castelle C.J."/>
            <person name="Probst A.J."/>
            <person name="Thomas B.C."/>
            <person name="Singh A."/>
            <person name="Wilkins M.J."/>
            <person name="Karaoz U."/>
            <person name="Brodie E.L."/>
            <person name="Williams K.H."/>
            <person name="Hubbard S.S."/>
            <person name="Banfield J.F."/>
        </authorList>
    </citation>
    <scope>NUCLEOTIDE SEQUENCE [LARGE SCALE GENOMIC DNA]</scope>
</reference>
<feature type="non-terminal residue" evidence="6">
    <location>
        <position position="424"/>
    </location>
</feature>